<evidence type="ECO:0000313" key="3">
    <source>
        <dbReference type="EMBL" id="ONN27110.1"/>
    </source>
</evidence>
<dbReference type="CDD" id="cd00077">
    <property type="entry name" value="HDc"/>
    <property type="match status" value="2"/>
</dbReference>
<comment type="caution">
    <text evidence="3">The sequence shown here is derived from an EMBL/GenBank/DDBJ whole genome shotgun (WGS) entry which is preliminary data.</text>
</comment>
<dbReference type="Proteomes" id="UP000242616">
    <property type="component" value="Unassembled WGS sequence"/>
</dbReference>
<dbReference type="Gene3D" id="1.10.3210.10">
    <property type="entry name" value="Hypothetical protein af1432"/>
    <property type="match status" value="2"/>
</dbReference>
<reference evidence="3 4" key="1">
    <citation type="submission" date="2015-06" db="EMBL/GenBank/DDBJ databases">
        <title>Genome sequencing of Thermotogales isolates from hydrothermal vents.</title>
        <authorList>
            <person name="Haverkamp T.H."/>
            <person name="Kublanov I.V."/>
            <person name="Nesbo C.L."/>
        </authorList>
    </citation>
    <scope>NUCLEOTIDE SEQUENCE [LARGE SCALE GENOMIC DNA]</scope>
    <source>
        <strain evidence="4">ik275mar</strain>
    </source>
</reference>
<dbReference type="SUPFAM" id="SSF109604">
    <property type="entry name" value="HD-domain/PDEase-like"/>
    <property type="match status" value="2"/>
</dbReference>
<dbReference type="RefSeq" id="WP_077198252.1">
    <property type="nucleotide sequence ID" value="NZ_LBFC01000018.1"/>
</dbReference>
<dbReference type="SMART" id="SM00471">
    <property type="entry name" value="HDc"/>
    <property type="match status" value="2"/>
</dbReference>
<dbReference type="PANTHER" id="PTHR43155">
    <property type="entry name" value="CYCLIC DI-GMP PHOSPHODIESTERASE PA4108-RELATED"/>
    <property type="match status" value="1"/>
</dbReference>
<dbReference type="InterPro" id="IPR003607">
    <property type="entry name" value="HD/PDEase_dom"/>
</dbReference>
<dbReference type="PANTHER" id="PTHR43155:SF2">
    <property type="entry name" value="CYCLIC DI-GMP PHOSPHODIESTERASE PA4108"/>
    <property type="match status" value="1"/>
</dbReference>
<feature type="domain" description="HD-GYP" evidence="1">
    <location>
        <begin position="206"/>
        <end position="399"/>
    </location>
</feature>
<keyword evidence="4" id="KW-1185">Reference proteome</keyword>
<dbReference type="Pfam" id="PF13487">
    <property type="entry name" value="HD_5"/>
    <property type="match status" value="1"/>
</dbReference>
<dbReference type="Pfam" id="PF01966">
    <property type="entry name" value="HD"/>
    <property type="match status" value="1"/>
</dbReference>
<accession>A0ABX3IH13</accession>
<evidence type="ECO:0000313" key="4">
    <source>
        <dbReference type="Proteomes" id="UP000242616"/>
    </source>
</evidence>
<dbReference type="NCBIfam" id="TIGR00277">
    <property type="entry name" value="HDIG"/>
    <property type="match status" value="1"/>
</dbReference>
<dbReference type="PROSITE" id="PS51832">
    <property type="entry name" value="HD_GYP"/>
    <property type="match status" value="1"/>
</dbReference>
<name>A0ABX3IH13_9BACT</name>
<dbReference type="InterPro" id="IPR006675">
    <property type="entry name" value="HDIG_dom"/>
</dbReference>
<protein>
    <recommendedName>
        <fullName evidence="5">Metal dependent phosphohydrolase</fullName>
    </recommendedName>
</protein>
<evidence type="ECO:0000259" key="2">
    <source>
        <dbReference type="PROSITE" id="PS51833"/>
    </source>
</evidence>
<dbReference type="InterPro" id="IPR037522">
    <property type="entry name" value="HD_GYP_dom"/>
</dbReference>
<sequence>MRFTLKNFILLFKEIGYNEYRDFVLHSIHVAKFSYLLAKELGIPNYDDVFIVGLFHDIGFITLNELLKLINSLNYGDLTKIEHLENIDTHPKISYYLIKNITFLEKDAVEAVKYHHSEFSDKTKERFIGSIIKLSDIISWYFFKIKNFEDYAEVIPSLWQKIEKIKMPENIKKVSLNILKNYKIIDKLVDNKLHFETFKDFSVNLSLRESINFTKIIALLQEIRSPTTKDHVFFVSKVSQKLGEYILGKADGMILKMGGYLHDLGKLKTPLKILHKPGPLSEIEQLIMKKHIIDTIDMLNNSNFENLAILCGAHHERLDGSGYPFGLTDEYLNVYNRIIAIADYYSALVEPRPYREALPYKKALLILKKEVDNGKLDNKIFYNLKNLAESDESLQKISYIDVLEDIFGDNLKNIFSITKKFFD</sequence>
<dbReference type="InterPro" id="IPR013976">
    <property type="entry name" value="HDOD"/>
</dbReference>
<dbReference type="InterPro" id="IPR006674">
    <property type="entry name" value="HD_domain"/>
</dbReference>
<dbReference type="PROSITE" id="PS51833">
    <property type="entry name" value="HDOD"/>
    <property type="match status" value="1"/>
</dbReference>
<proteinExistence type="predicted"/>
<gene>
    <name evidence="3" type="ORF">XJ44_04780</name>
</gene>
<organism evidence="3 4">
    <name type="scientific">Thermosipho affectus</name>
    <dbReference type="NCBI Taxonomy" id="660294"/>
    <lineage>
        <taxon>Bacteria</taxon>
        <taxon>Thermotogati</taxon>
        <taxon>Thermotogota</taxon>
        <taxon>Thermotogae</taxon>
        <taxon>Thermotogales</taxon>
        <taxon>Fervidobacteriaceae</taxon>
        <taxon>Thermosipho</taxon>
    </lineage>
</organism>
<dbReference type="EMBL" id="LBFC01000018">
    <property type="protein sequence ID" value="ONN27110.1"/>
    <property type="molecule type" value="Genomic_DNA"/>
</dbReference>
<evidence type="ECO:0008006" key="5">
    <source>
        <dbReference type="Google" id="ProtNLM"/>
    </source>
</evidence>
<feature type="domain" description="HDOD" evidence="2">
    <location>
        <begin position="1"/>
        <end position="118"/>
    </location>
</feature>
<evidence type="ECO:0000259" key="1">
    <source>
        <dbReference type="PROSITE" id="PS51832"/>
    </source>
</evidence>